<dbReference type="GO" id="GO:0006355">
    <property type="term" value="P:regulation of DNA-templated transcription"/>
    <property type="evidence" value="ECO:0007669"/>
    <property type="project" value="InterPro"/>
</dbReference>
<dbReference type="InterPro" id="IPR058031">
    <property type="entry name" value="AAA_lid_NorR"/>
</dbReference>
<accession>A0A1E3GXR7</accession>
<keyword evidence="8" id="KW-1185">Reference proteome</keyword>
<evidence type="ECO:0000256" key="4">
    <source>
        <dbReference type="ARBA" id="ARBA00023125"/>
    </source>
</evidence>
<keyword evidence="3" id="KW-0805">Transcription regulation</keyword>
<dbReference type="InterPro" id="IPR002197">
    <property type="entry name" value="HTH_Fis"/>
</dbReference>
<dbReference type="Pfam" id="PF25601">
    <property type="entry name" value="AAA_lid_14"/>
    <property type="match status" value="1"/>
</dbReference>
<feature type="domain" description="Sigma-54 factor interaction" evidence="6">
    <location>
        <begin position="5"/>
        <end position="229"/>
    </location>
</feature>
<dbReference type="PANTHER" id="PTHR32071">
    <property type="entry name" value="TRANSCRIPTIONAL REGULATORY PROTEIN"/>
    <property type="match status" value="1"/>
</dbReference>
<dbReference type="PATRIC" id="fig|291169.3.peg.123"/>
<comment type="caution">
    <text evidence="7">The sequence shown here is derived from an EMBL/GenBank/DDBJ whole genome shotgun (WGS) entry which is preliminary data.</text>
</comment>
<evidence type="ECO:0000256" key="3">
    <source>
        <dbReference type="ARBA" id="ARBA00023015"/>
    </source>
</evidence>
<dbReference type="InterPro" id="IPR002078">
    <property type="entry name" value="Sigma_54_int"/>
</dbReference>
<dbReference type="InterPro" id="IPR025944">
    <property type="entry name" value="Sigma_54_int_dom_CS"/>
</dbReference>
<evidence type="ECO:0000259" key="6">
    <source>
        <dbReference type="PROSITE" id="PS50045"/>
    </source>
</evidence>
<dbReference type="EMBL" id="MCRI01000001">
    <property type="protein sequence ID" value="ODN68151.1"/>
    <property type="molecule type" value="Genomic_DNA"/>
</dbReference>
<dbReference type="InterPro" id="IPR009057">
    <property type="entry name" value="Homeodomain-like_sf"/>
</dbReference>
<dbReference type="Pfam" id="PF02954">
    <property type="entry name" value="HTH_8"/>
    <property type="match status" value="1"/>
</dbReference>
<dbReference type="Gene3D" id="3.40.50.300">
    <property type="entry name" value="P-loop containing nucleotide triphosphate hydrolases"/>
    <property type="match status" value="1"/>
</dbReference>
<dbReference type="GO" id="GO:0043565">
    <property type="term" value="F:sequence-specific DNA binding"/>
    <property type="evidence" value="ECO:0007669"/>
    <property type="project" value="InterPro"/>
</dbReference>
<keyword evidence="2" id="KW-0067">ATP-binding</keyword>
<name>A0A1E3GXR7_9GAMM</name>
<dbReference type="STRING" id="291169.A9E74_00123"/>
<evidence type="ECO:0000256" key="5">
    <source>
        <dbReference type="ARBA" id="ARBA00023163"/>
    </source>
</evidence>
<keyword evidence="1" id="KW-0547">Nucleotide-binding</keyword>
<dbReference type="PRINTS" id="PR01590">
    <property type="entry name" value="HTHFIS"/>
</dbReference>
<dbReference type="GO" id="GO:0005524">
    <property type="term" value="F:ATP binding"/>
    <property type="evidence" value="ECO:0007669"/>
    <property type="project" value="UniProtKB-KW"/>
</dbReference>
<dbReference type="AlphaFoldDB" id="A0A1E3GXR7"/>
<dbReference type="PROSITE" id="PS50045">
    <property type="entry name" value="SIGMA54_INTERACT_4"/>
    <property type="match status" value="1"/>
</dbReference>
<dbReference type="InterPro" id="IPR025662">
    <property type="entry name" value="Sigma_54_int_dom_ATP-bd_1"/>
</dbReference>
<dbReference type="Gene3D" id="1.10.10.60">
    <property type="entry name" value="Homeodomain-like"/>
    <property type="match status" value="1"/>
</dbReference>
<evidence type="ECO:0000256" key="2">
    <source>
        <dbReference type="ARBA" id="ARBA00022840"/>
    </source>
</evidence>
<dbReference type="CDD" id="cd00009">
    <property type="entry name" value="AAA"/>
    <property type="match status" value="1"/>
</dbReference>
<proteinExistence type="predicted"/>
<dbReference type="Gene3D" id="1.10.8.60">
    <property type="match status" value="1"/>
</dbReference>
<dbReference type="SUPFAM" id="SSF52540">
    <property type="entry name" value="P-loop containing nucleoside triphosphate hydrolases"/>
    <property type="match status" value="1"/>
</dbReference>
<gene>
    <name evidence="7" type="primary">zraR_1</name>
    <name evidence="7" type="ORF">A9E74_00123</name>
</gene>
<dbReference type="PANTHER" id="PTHR32071:SF117">
    <property type="entry name" value="PTS-DEPENDENT DIHYDROXYACETONE KINASE OPERON REGULATORY PROTEIN-RELATED"/>
    <property type="match status" value="1"/>
</dbReference>
<dbReference type="InterPro" id="IPR027417">
    <property type="entry name" value="P-loop_NTPase"/>
</dbReference>
<sequence length="312" mass="34537">MTTEMIGHSPQITHLQRVLPMIALSDASVLICGETGTGKELVAQRLHQLSRRADKPMVTINCAALPAQDTEVDLFGRANANGEVIEPGRLLAAQGSSVFLDEVDALPLSVQAKVLRFLEAGECQLAGSHKLHLIDARILAASSVDLPAEVKAGRFRADLYYRLQVVPIELPVLKQRSEDIPLLLNYFAKQFAGSNAPLRFAKDVIQQLQRYSWPGNVRELSNFCQRLSLLQPGIMVQLKDLPAEMQQKAFSTPQQFTIPPEGIDLSQLELDLIEQALEMAAGNRSKAARLLGITRDTLLYRMQKYGLSDENR</sequence>
<dbReference type="RefSeq" id="WP_069294736.1">
    <property type="nucleotide sequence ID" value="NZ_MCRI01000001.1"/>
</dbReference>
<evidence type="ECO:0000256" key="1">
    <source>
        <dbReference type="ARBA" id="ARBA00022741"/>
    </source>
</evidence>
<dbReference type="Proteomes" id="UP000094379">
    <property type="component" value="Unassembled WGS sequence"/>
</dbReference>
<dbReference type="FunFam" id="3.40.50.300:FF:000006">
    <property type="entry name" value="DNA-binding transcriptional regulator NtrC"/>
    <property type="match status" value="1"/>
</dbReference>
<dbReference type="SMART" id="SM00382">
    <property type="entry name" value="AAA"/>
    <property type="match status" value="1"/>
</dbReference>
<keyword evidence="4" id="KW-0238">DNA-binding</keyword>
<dbReference type="Pfam" id="PF00158">
    <property type="entry name" value="Sigma54_activat"/>
    <property type="match status" value="1"/>
</dbReference>
<keyword evidence="5" id="KW-0804">Transcription</keyword>
<dbReference type="SUPFAM" id="SSF46689">
    <property type="entry name" value="Homeodomain-like"/>
    <property type="match status" value="1"/>
</dbReference>
<evidence type="ECO:0000313" key="8">
    <source>
        <dbReference type="Proteomes" id="UP000094379"/>
    </source>
</evidence>
<reference evidence="7 8" key="1">
    <citation type="submission" date="2016-07" db="EMBL/GenBank/DDBJ databases">
        <title>Draft Genome Sequence of Methylophaga muralis Bur 1.</title>
        <authorList>
            <person name="Vasilenko O.V."/>
            <person name="Doronina N.V."/>
            <person name="Shmareva M.N."/>
            <person name="Tarlachkov S.V."/>
            <person name="Mustakhimov I."/>
            <person name="Trotsenko Y.A."/>
        </authorList>
    </citation>
    <scope>NUCLEOTIDE SEQUENCE [LARGE SCALE GENOMIC DNA]</scope>
    <source>
        <strain evidence="7 8">Bur 1</strain>
    </source>
</reference>
<organism evidence="7 8">
    <name type="scientific">Methylophaga muralis</name>
    <dbReference type="NCBI Taxonomy" id="291169"/>
    <lineage>
        <taxon>Bacteria</taxon>
        <taxon>Pseudomonadati</taxon>
        <taxon>Pseudomonadota</taxon>
        <taxon>Gammaproteobacteria</taxon>
        <taxon>Thiotrichales</taxon>
        <taxon>Piscirickettsiaceae</taxon>
        <taxon>Methylophaga</taxon>
    </lineage>
</organism>
<dbReference type="InterPro" id="IPR003593">
    <property type="entry name" value="AAA+_ATPase"/>
</dbReference>
<dbReference type="PROSITE" id="PS00675">
    <property type="entry name" value="SIGMA54_INTERACT_1"/>
    <property type="match status" value="1"/>
</dbReference>
<protein>
    <submittedName>
        <fullName evidence="7">Transcriptional regulatory protein ZraR</fullName>
    </submittedName>
</protein>
<evidence type="ECO:0000313" key="7">
    <source>
        <dbReference type="EMBL" id="ODN68151.1"/>
    </source>
</evidence>
<dbReference type="PROSITE" id="PS00688">
    <property type="entry name" value="SIGMA54_INTERACT_3"/>
    <property type="match status" value="1"/>
</dbReference>